<keyword evidence="2 3" id="KW-0378">Hydrolase</keyword>
<dbReference type="SUPFAM" id="SSF53474">
    <property type="entry name" value="alpha/beta-Hydrolases"/>
    <property type="match status" value="1"/>
</dbReference>
<evidence type="ECO:0000256" key="1">
    <source>
        <dbReference type="ARBA" id="ARBA00005964"/>
    </source>
</evidence>
<feature type="compositionally biased region" description="Basic and acidic residues" evidence="4">
    <location>
        <begin position="1"/>
        <end position="22"/>
    </location>
</feature>
<evidence type="ECO:0000313" key="7">
    <source>
        <dbReference type="Proteomes" id="UP000605897"/>
    </source>
</evidence>
<evidence type="ECO:0000256" key="4">
    <source>
        <dbReference type="SAM" id="MobiDB-lite"/>
    </source>
</evidence>
<name>A0ABQ3JEN0_9PSEU</name>
<comment type="similarity">
    <text evidence="1 3">Belongs to the type-B carboxylesterase/lipase family.</text>
</comment>
<evidence type="ECO:0000256" key="3">
    <source>
        <dbReference type="RuleBase" id="RU361235"/>
    </source>
</evidence>
<dbReference type="PANTHER" id="PTHR11559">
    <property type="entry name" value="CARBOXYLESTERASE"/>
    <property type="match status" value="1"/>
</dbReference>
<dbReference type="Gene3D" id="3.40.50.1820">
    <property type="entry name" value="alpha/beta hydrolase"/>
    <property type="match status" value="1"/>
</dbReference>
<sequence>MKVHGDARPALESTRDRRDAHRLGCTGDDETGGRPTVTRLLLLLVVLLVACAAPAPAPPPDVVSLAAGRIRGTVTEGHRVFEGIPYATAARWRPPAPGPVWSGVRDATAPGARCPQPGEAGSEDCLFLNVTTPAGAAEGLPVLVWIHGGAFLGGNGDSYDARDLAARGLVVVTLNYRLGALGWLAHPALAHDGGAGNFGLLDQQAALRWVRDNIAAFGGDPARVTLAGESAGAMSVCDHLVSPGSAGSFRAAIVQSGPCQAQAPAPVAENASTEYAAKLGCADPATAAACLRALPPSRLQTVPRYFDLAGVPVAGPVTGGAVLPANPVDAMRAGAAARVPVLVGVTRDEFTLFLAQQYAATGKTVTAAEYPAALARVFGPDAAAVAAEYPLQAYAGSAPRALAAALTDVAFACPARDMAGSLSRTGPVYAYEFGDSRAPVPDSLSRSPFPLGAAHSLELSYLFGGGESFDDGQRRLSAEMVGDWAAFVRTGAPGPDWPRFDPAHEQVRALVPGGARTIGDFAASHHCAFWRDR</sequence>
<evidence type="ECO:0000313" key="6">
    <source>
        <dbReference type="EMBL" id="GHF24709.1"/>
    </source>
</evidence>
<gene>
    <name evidence="6" type="ORF">GCM10017786_68450</name>
</gene>
<dbReference type="InterPro" id="IPR019826">
    <property type="entry name" value="Carboxylesterase_B_AS"/>
</dbReference>
<feature type="region of interest" description="Disordered" evidence="4">
    <location>
        <begin position="1"/>
        <end position="31"/>
    </location>
</feature>
<dbReference type="InterPro" id="IPR002018">
    <property type="entry name" value="CarbesteraseB"/>
</dbReference>
<reference evidence="7" key="1">
    <citation type="journal article" date="2019" name="Int. J. Syst. Evol. Microbiol.">
        <title>The Global Catalogue of Microorganisms (GCM) 10K type strain sequencing project: providing services to taxonomists for standard genome sequencing and annotation.</title>
        <authorList>
            <consortium name="The Broad Institute Genomics Platform"/>
            <consortium name="The Broad Institute Genome Sequencing Center for Infectious Disease"/>
            <person name="Wu L."/>
            <person name="Ma J."/>
        </authorList>
    </citation>
    <scope>NUCLEOTIDE SEQUENCE [LARGE SCALE GENOMIC DNA]</scope>
    <source>
        <strain evidence="7">CGMCC 4.7677</strain>
    </source>
</reference>
<proteinExistence type="inferred from homology"/>
<dbReference type="InterPro" id="IPR029058">
    <property type="entry name" value="AB_hydrolase_fold"/>
</dbReference>
<protein>
    <recommendedName>
        <fullName evidence="3">Carboxylic ester hydrolase</fullName>
        <ecNumber evidence="3">3.1.1.-</ecNumber>
    </recommendedName>
</protein>
<dbReference type="PROSITE" id="PS00122">
    <property type="entry name" value="CARBOXYLESTERASE_B_1"/>
    <property type="match status" value="1"/>
</dbReference>
<dbReference type="Proteomes" id="UP000605897">
    <property type="component" value="Unassembled WGS sequence"/>
</dbReference>
<dbReference type="Pfam" id="PF00135">
    <property type="entry name" value="COesterase"/>
    <property type="match status" value="1"/>
</dbReference>
<evidence type="ECO:0000256" key="2">
    <source>
        <dbReference type="ARBA" id="ARBA00022801"/>
    </source>
</evidence>
<dbReference type="EMBL" id="BNAU01000011">
    <property type="protein sequence ID" value="GHF24709.1"/>
    <property type="molecule type" value="Genomic_DNA"/>
</dbReference>
<dbReference type="EC" id="3.1.1.-" evidence="3"/>
<comment type="caution">
    <text evidence="6">The sequence shown here is derived from an EMBL/GenBank/DDBJ whole genome shotgun (WGS) entry which is preliminary data.</text>
</comment>
<keyword evidence="7" id="KW-1185">Reference proteome</keyword>
<dbReference type="InterPro" id="IPR050309">
    <property type="entry name" value="Type-B_Carboxylest/Lipase"/>
</dbReference>
<organism evidence="6 7">
    <name type="scientific">Amycolatopsis deserti</name>
    <dbReference type="NCBI Taxonomy" id="185696"/>
    <lineage>
        <taxon>Bacteria</taxon>
        <taxon>Bacillati</taxon>
        <taxon>Actinomycetota</taxon>
        <taxon>Actinomycetes</taxon>
        <taxon>Pseudonocardiales</taxon>
        <taxon>Pseudonocardiaceae</taxon>
        <taxon>Amycolatopsis</taxon>
    </lineage>
</organism>
<evidence type="ECO:0000259" key="5">
    <source>
        <dbReference type="Pfam" id="PF00135"/>
    </source>
</evidence>
<feature type="domain" description="Carboxylesterase type B" evidence="5">
    <location>
        <begin position="61"/>
        <end position="530"/>
    </location>
</feature>
<dbReference type="GO" id="GO:0016787">
    <property type="term" value="F:hydrolase activity"/>
    <property type="evidence" value="ECO:0007669"/>
    <property type="project" value="UniProtKB-KW"/>
</dbReference>
<accession>A0ABQ3JEN0</accession>